<keyword evidence="7" id="KW-1185">Reference proteome</keyword>
<evidence type="ECO:0000313" key="6">
    <source>
        <dbReference type="EMBL" id="SUT89849.1"/>
    </source>
</evidence>
<dbReference type="InterPro" id="IPR000962">
    <property type="entry name" value="Znf_DskA_TraR"/>
</dbReference>
<dbReference type="SUPFAM" id="SSF57716">
    <property type="entry name" value="Glucocorticoid receptor-like (DNA-binding domain)"/>
    <property type="match status" value="1"/>
</dbReference>
<reference evidence="6 7" key="1">
    <citation type="submission" date="2018-06" db="EMBL/GenBank/DDBJ databases">
        <authorList>
            <consortium name="Pathogen Informatics"/>
            <person name="Doyle S."/>
        </authorList>
    </citation>
    <scope>NUCLEOTIDE SEQUENCE [LARGE SCALE GENOMIC DNA]</scope>
    <source>
        <strain evidence="6 7">NCTC10801</strain>
    </source>
</reference>
<evidence type="ECO:0000313" key="7">
    <source>
        <dbReference type="Proteomes" id="UP000254649"/>
    </source>
</evidence>
<dbReference type="PANTHER" id="PTHR38777">
    <property type="entry name" value="FELS-2 PROPHAGE PROTEIN"/>
    <property type="match status" value="1"/>
</dbReference>
<dbReference type="Pfam" id="PF01258">
    <property type="entry name" value="zf-dskA_traR"/>
    <property type="match status" value="1"/>
</dbReference>
<dbReference type="OrthoDB" id="962301at2"/>
<feature type="domain" description="Zinc finger DksA/TraR C4-type" evidence="5">
    <location>
        <begin position="41"/>
        <end position="70"/>
    </location>
</feature>
<keyword evidence="3" id="KW-0862">Zinc</keyword>
<dbReference type="EMBL" id="UFRQ01000003">
    <property type="protein sequence ID" value="SUT89849.1"/>
    <property type="molecule type" value="Genomic_DNA"/>
</dbReference>
<organism evidence="6 7">
    <name type="scientific">[Actinobacillus] rossii</name>
    <dbReference type="NCBI Taxonomy" id="123820"/>
    <lineage>
        <taxon>Bacteria</taxon>
        <taxon>Pseudomonadati</taxon>
        <taxon>Pseudomonadota</taxon>
        <taxon>Gammaproteobacteria</taxon>
        <taxon>Pasteurellales</taxon>
        <taxon>Pasteurellaceae</taxon>
    </lineage>
</organism>
<name>A0A380TPH2_9PAST</name>
<dbReference type="GO" id="GO:0008270">
    <property type="term" value="F:zinc ion binding"/>
    <property type="evidence" value="ECO:0007669"/>
    <property type="project" value="UniProtKB-KW"/>
</dbReference>
<dbReference type="AlphaFoldDB" id="A0A380TPH2"/>
<dbReference type="PANTHER" id="PTHR38777:SF1">
    <property type="entry name" value="DNAK SUPPRESSOR PROTEIN"/>
    <property type="match status" value="1"/>
</dbReference>
<dbReference type="Gene3D" id="1.20.120.910">
    <property type="entry name" value="DksA, coiled-coil domain"/>
    <property type="match status" value="1"/>
</dbReference>
<accession>A0A380TPH2</accession>
<evidence type="ECO:0000259" key="5">
    <source>
        <dbReference type="Pfam" id="PF01258"/>
    </source>
</evidence>
<dbReference type="PROSITE" id="PS51128">
    <property type="entry name" value="ZF_DKSA_2"/>
    <property type="match status" value="1"/>
</dbReference>
<dbReference type="NCBIfam" id="TIGR02419">
    <property type="entry name" value="C4_traR_proteo"/>
    <property type="match status" value="1"/>
</dbReference>
<dbReference type="GO" id="GO:1900378">
    <property type="term" value="P:positive regulation of secondary metabolite biosynthetic process"/>
    <property type="evidence" value="ECO:0007669"/>
    <property type="project" value="TreeGrafter"/>
</dbReference>
<evidence type="ECO:0000256" key="1">
    <source>
        <dbReference type="ARBA" id="ARBA00022723"/>
    </source>
</evidence>
<dbReference type="Proteomes" id="UP000254649">
    <property type="component" value="Unassembled WGS sequence"/>
</dbReference>
<feature type="zinc finger region" description="dksA C4-type" evidence="4">
    <location>
        <begin position="43"/>
        <end position="67"/>
    </location>
</feature>
<protein>
    <submittedName>
        <fullName evidence="6">DnaK suppressor protein</fullName>
    </submittedName>
</protein>
<evidence type="ECO:0000256" key="2">
    <source>
        <dbReference type="ARBA" id="ARBA00022771"/>
    </source>
</evidence>
<evidence type="ECO:0000256" key="3">
    <source>
        <dbReference type="ARBA" id="ARBA00022833"/>
    </source>
</evidence>
<gene>
    <name evidence="6" type="ORF">NCTC10801_01075</name>
</gene>
<sequence>MSDVVDIAQAQNEVLLEMQLAPRLETKLSDDEIEIIALKGRDCVDCGLPIPIQRLRAVPLAIRCIQCQEDWEYMK</sequence>
<evidence type="ECO:0000256" key="4">
    <source>
        <dbReference type="PROSITE-ProRule" id="PRU00510"/>
    </source>
</evidence>
<keyword evidence="1" id="KW-0479">Metal-binding</keyword>
<keyword evidence="2" id="KW-0863">Zinc-finger</keyword>
<dbReference type="InterPro" id="IPR012783">
    <property type="entry name" value="Znf_C4_TraR"/>
</dbReference>
<proteinExistence type="predicted"/>